<dbReference type="EC" id="2.5.1.19" evidence="8"/>
<dbReference type="PIRSF" id="PIRSF000505">
    <property type="entry name" value="EPSPS"/>
    <property type="match status" value="1"/>
</dbReference>
<dbReference type="Pfam" id="PF00275">
    <property type="entry name" value="EPSP_synthase"/>
    <property type="match status" value="1"/>
</dbReference>
<feature type="binding site" evidence="8">
    <location>
        <position position="309"/>
    </location>
    <ligand>
        <name>3-phosphoshikimate</name>
        <dbReference type="ChEBI" id="CHEBI:145989"/>
    </ligand>
</feature>
<dbReference type="AlphaFoldDB" id="A0A3N1PJM2"/>
<feature type="binding site" evidence="8">
    <location>
        <position position="194"/>
    </location>
    <ligand>
        <name>3-phosphoshikimate</name>
        <dbReference type="ChEBI" id="CHEBI:145989"/>
    </ligand>
</feature>
<accession>A0A3N1PJM2</accession>
<comment type="caution">
    <text evidence="10">The sequence shown here is derived from an EMBL/GenBank/DDBJ whole genome shotgun (WGS) entry which is preliminary data.</text>
</comment>
<feature type="binding site" evidence="8">
    <location>
        <position position="27"/>
    </location>
    <ligand>
        <name>3-phosphoshikimate</name>
        <dbReference type="ChEBI" id="CHEBI:145989"/>
    </ligand>
</feature>
<dbReference type="GO" id="GO:0009423">
    <property type="term" value="P:chorismate biosynthetic process"/>
    <property type="evidence" value="ECO:0007669"/>
    <property type="project" value="UniProtKB-UniRule"/>
</dbReference>
<proteinExistence type="inferred from homology"/>
<comment type="similarity">
    <text evidence="2 8">Belongs to the EPSP synthase family.</text>
</comment>
<dbReference type="UniPathway" id="UPA00053">
    <property type="reaction ID" value="UER00089"/>
</dbReference>
<dbReference type="PANTHER" id="PTHR21090:SF5">
    <property type="entry name" value="PENTAFUNCTIONAL AROM POLYPEPTIDE"/>
    <property type="match status" value="1"/>
</dbReference>
<feature type="binding site" evidence="8">
    <location>
        <position position="23"/>
    </location>
    <ligand>
        <name>3-phosphoshikimate</name>
        <dbReference type="ChEBI" id="CHEBI:145989"/>
    </ligand>
</feature>
<keyword evidence="5 8" id="KW-0808">Transferase</keyword>
<evidence type="ECO:0000256" key="3">
    <source>
        <dbReference type="ARBA" id="ARBA00022490"/>
    </source>
</evidence>
<dbReference type="GO" id="GO:0008652">
    <property type="term" value="P:amino acid biosynthetic process"/>
    <property type="evidence" value="ECO:0007669"/>
    <property type="project" value="UniProtKB-KW"/>
</dbReference>
<feature type="binding site" evidence="8">
    <location>
        <position position="168"/>
    </location>
    <ligand>
        <name>phosphoenolpyruvate</name>
        <dbReference type="ChEBI" id="CHEBI:58702"/>
    </ligand>
</feature>
<keyword evidence="3 8" id="KW-0963">Cytoplasm</keyword>
<protein>
    <recommendedName>
        <fullName evidence="8">3-phosphoshikimate 1-carboxyvinyltransferase</fullName>
        <ecNumber evidence="8">2.5.1.19</ecNumber>
    </recommendedName>
    <alternativeName>
        <fullName evidence="8">5-enolpyruvylshikimate-3-phosphate synthase</fullName>
        <shortName evidence="8">EPSP synthase</shortName>
        <shortName evidence="8">EPSPS</shortName>
    </alternativeName>
</protein>
<feature type="binding site" evidence="8">
    <location>
        <position position="407"/>
    </location>
    <ligand>
        <name>phosphoenolpyruvate</name>
        <dbReference type="ChEBI" id="CHEBI:58702"/>
    </ligand>
</feature>
<feature type="binding site" evidence="8">
    <location>
        <position position="332"/>
    </location>
    <ligand>
        <name>3-phosphoshikimate</name>
        <dbReference type="ChEBI" id="CHEBI:145989"/>
    </ligand>
</feature>
<name>A0A3N1PJM2_9GAMM</name>
<feature type="active site" description="Proton acceptor" evidence="8">
    <location>
        <position position="309"/>
    </location>
</feature>
<gene>
    <name evidence="8" type="primary">aroA</name>
    <name evidence="10" type="ORF">EDC28_10459</name>
</gene>
<evidence type="ECO:0000256" key="2">
    <source>
        <dbReference type="ARBA" id="ARBA00009948"/>
    </source>
</evidence>
<dbReference type="HAMAP" id="MF_00210">
    <property type="entry name" value="EPSP_synth"/>
    <property type="match status" value="1"/>
</dbReference>
<dbReference type="EMBL" id="RJUL01000004">
    <property type="protein sequence ID" value="ROQ27411.1"/>
    <property type="molecule type" value="Genomic_DNA"/>
</dbReference>
<comment type="subcellular location">
    <subcellularLocation>
        <location evidence="8">Cytoplasm</location>
    </subcellularLocation>
</comment>
<evidence type="ECO:0000259" key="9">
    <source>
        <dbReference type="Pfam" id="PF00275"/>
    </source>
</evidence>
<comment type="pathway">
    <text evidence="1 8">Metabolic intermediate biosynthesis; chorismate biosynthesis; chorismate from D-erythrose 4-phosphate and phosphoenolpyruvate: step 6/7.</text>
</comment>
<evidence type="ECO:0000313" key="11">
    <source>
        <dbReference type="Proteomes" id="UP000268033"/>
    </source>
</evidence>
<dbReference type="STRING" id="584787.GCA_001247655_02500"/>
<dbReference type="PANTHER" id="PTHR21090">
    <property type="entry name" value="AROM/DEHYDROQUINATE SYNTHASE"/>
    <property type="match status" value="1"/>
</dbReference>
<dbReference type="Gene3D" id="3.65.10.10">
    <property type="entry name" value="Enolpyruvate transferase domain"/>
    <property type="match status" value="2"/>
</dbReference>
<feature type="binding site" evidence="8">
    <location>
        <position position="92"/>
    </location>
    <ligand>
        <name>phosphoenolpyruvate</name>
        <dbReference type="ChEBI" id="CHEBI:58702"/>
    </ligand>
</feature>
<evidence type="ECO:0000256" key="1">
    <source>
        <dbReference type="ARBA" id="ARBA00004811"/>
    </source>
</evidence>
<evidence type="ECO:0000313" key="10">
    <source>
        <dbReference type="EMBL" id="ROQ27411.1"/>
    </source>
</evidence>
<organism evidence="10 11">
    <name type="scientific">Gallaecimonas pentaromativorans</name>
    <dbReference type="NCBI Taxonomy" id="584787"/>
    <lineage>
        <taxon>Bacteria</taxon>
        <taxon>Pseudomonadati</taxon>
        <taxon>Pseudomonadota</taxon>
        <taxon>Gammaproteobacteria</taxon>
        <taxon>Enterobacterales</taxon>
        <taxon>Gallaecimonadaceae</taxon>
        <taxon>Gallaecimonas</taxon>
    </lineage>
</organism>
<evidence type="ECO:0000256" key="5">
    <source>
        <dbReference type="ARBA" id="ARBA00022679"/>
    </source>
</evidence>
<feature type="domain" description="Enolpyruvate transferase" evidence="9">
    <location>
        <begin position="9"/>
        <end position="414"/>
    </location>
</feature>
<feature type="binding site" evidence="8">
    <location>
        <position position="22"/>
    </location>
    <ligand>
        <name>3-phosphoshikimate</name>
        <dbReference type="ChEBI" id="CHEBI:145989"/>
    </ligand>
</feature>
<comment type="catalytic activity">
    <reaction evidence="7">
        <text>3-phosphoshikimate + phosphoenolpyruvate = 5-O-(1-carboxyvinyl)-3-phosphoshikimate + phosphate</text>
        <dbReference type="Rhea" id="RHEA:21256"/>
        <dbReference type="ChEBI" id="CHEBI:43474"/>
        <dbReference type="ChEBI" id="CHEBI:57701"/>
        <dbReference type="ChEBI" id="CHEBI:58702"/>
        <dbReference type="ChEBI" id="CHEBI:145989"/>
        <dbReference type="EC" id="2.5.1.19"/>
    </reaction>
    <physiologicalReaction direction="left-to-right" evidence="7">
        <dbReference type="Rhea" id="RHEA:21257"/>
    </physiologicalReaction>
</comment>
<feature type="binding site" evidence="8">
    <location>
        <position position="22"/>
    </location>
    <ligand>
        <name>phosphoenolpyruvate</name>
        <dbReference type="ChEBI" id="CHEBI:58702"/>
    </ligand>
</feature>
<comment type="subunit">
    <text evidence="8">Monomer.</text>
</comment>
<dbReference type="InterPro" id="IPR006264">
    <property type="entry name" value="EPSP_synthase"/>
</dbReference>
<feature type="binding site" evidence="8">
    <location>
        <position position="336"/>
    </location>
    <ligand>
        <name>3-phosphoshikimate</name>
        <dbReference type="ChEBI" id="CHEBI:145989"/>
    </ligand>
</feature>
<dbReference type="GO" id="GO:0003866">
    <property type="term" value="F:3-phosphoshikimate 1-carboxyvinyltransferase activity"/>
    <property type="evidence" value="ECO:0007669"/>
    <property type="project" value="UniProtKB-UniRule"/>
</dbReference>
<dbReference type="InterPro" id="IPR036968">
    <property type="entry name" value="Enolpyruvate_Tfrase_sf"/>
</dbReference>
<dbReference type="InterPro" id="IPR023193">
    <property type="entry name" value="EPSP_synthase_CS"/>
</dbReference>
<dbReference type="Proteomes" id="UP000268033">
    <property type="component" value="Unassembled WGS sequence"/>
</dbReference>
<evidence type="ECO:0000256" key="6">
    <source>
        <dbReference type="ARBA" id="ARBA00023141"/>
    </source>
</evidence>
<evidence type="ECO:0000256" key="4">
    <source>
        <dbReference type="ARBA" id="ARBA00022605"/>
    </source>
</evidence>
<dbReference type="SUPFAM" id="SSF55205">
    <property type="entry name" value="EPT/RTPC-like"/>
    <property type="match status" value="1"/>
</dbReference>
<dbReference type="GO" id="GO:0009073">
    <property type="term" value="P:aromatic amino acid family biosynthetic process"/>
    <property type="evidence" value="ECO:0007669"/>
    <property type="project" value="UniProtKB-KW"/>
</dbReference>
<dbReference type="PROSITE" id="PS00104">
    <property type="entry name" value="EPSP_SYNTHASE_1"/>
    <property type="match status" value="1"/>
</dbReference>
<feature type="binding site" evidence="8">
    <location>
        <position position="120"/>
    </location>
    <ligand>
        <name>phosphoenolpyruvate</name>
        <dbReference type="ChEBI" id="CHEBI:58702"/>
    </ligand>
</feature>
<dbReference type="InterPro" id="IPR001986">
    <property type="entry name" value="Enolpyruvate_Tfrase_dom"/>
</dbReference>
<dbReference type="PROSITE" id="PS00885">
    <property type="entry name" value="EPSP_SYNTHASE_2"/>
    <property type="match status" value="1"/>
</dbReference>
<dbReference type="CDD" id="cd01556">
    <property type="entry name" value="EPSP_synthase"/>
    <property type="match status" value="1"/>
</dbReference>
<keyword evidence="11" id="KW-1185">Reference proteome</keyword>
<feature type="binding site" evidence="8">
    <location>
        <position position="167"/>
    </location>
    <ligand>
        <name>3-phosphoshikimate</name>
        <dbReference type="ChEBI" id="CHEBI:145989"/>
    </ligand>
</feature>
<evidence type="ECO:0000256" key="8">
    <source>
        <dbReference type="HAMAP-Rule" id="MF_00210"/>
    </source>
</evidence>
<feature type="binding site" evidence="8">
    <location>
        <position position="340"/>
    </location>
    <ligand>
        <name>phosphoenolpyruvate</name>
        <dbReference type="ChEBI" id="CHEBI:58702"/>
    </ligand>
</feature>
<evidence type="ECO:0000256" key="7">
    <source>
        <dbReference type="ARBA" id="ARBA00044633"/>
    </source>
</evidence>
<keyword evidence="6 8" id="KW-0057">Aromatic amino acid biosynthesis</keyword>
<feature type="binding site" evidence="8">
    <location>
        <position position="168"/>
    </location>
    <ligand>
        <name>3-phosphoshikimate</name>
        <dbReference type="ChEBI" id="CHEBI:145989"/>
    </ligand>
</feature>
<feature type="binding site" evidence="8">
    <location>
        <position position="166"/>
    </location>
    <ligand>
        <name>3-phosphoshikimate</name>
        <dbReference type="ChEBI" id="CHEBI:145989"/>
    </ligand>
</feature>
<dbReference type="GO" id="GO:0005737">
    <property type="term" value="C:cytoplasm"/>
    <property type="evidence" value="ECO:0007669"/>
    <property type="project" value="UniProtKB-SubCell"/>
</dbReference>
<comment type="function">
    <text evidence="8">Catalyzes the transfer of the enolpyruvyl moiety of phosphoenolpyruvate (PEP) to the 5-hydroxyl of shikimate-3-phosphate (S3P) to produce enolpyruvyl shikimate-3-phosphate and inorganic phosphate.</text>
</comment>
<feature type="binding site" evidence="8">
    <location>
        <position position="382"/>
    </location>
    <ligand>
        <name>phosphoenolpyruvate</name>
        <dbReference type="ChEBI" id="CHEBI:58702"/>
    </ligand>
</feature>
<dbReference type="NCBIfam" id="TIGR01356">
    <property type="entry name" value="aroA"/>
    <property type="match status" value="1"/>
</dbReference>
<dbReference type="FunFam" id="3.65.10.10:FF:000003">
    <property type="entry name" value="3-phosphoshikimate 1-carboxyvinyltransferase"/>
    <property type="match status" value="1"/>
</dbReference>
<dbReference type="InterPro" id="IPR013792">
    <property type="entry name" value="RNA3'P_cycl/enolpyr_Trfase_a/b"/>
</dbReference>
<dbReference type="RefSeq" id="WP_123421287.1">
    <property type="nucleotide sequence ID" value="NZ_RJUL01000004.1"/>
</dbReference>
<sequence length="423" mass="44951">MELLTLAAGGTVAGTLSMPGSKSLSNRALLLSAFCAAPTALSNVLDADDIRHMRGAFKALGVAVAEQGESLVVQGPWQPGTPAEPIFLGNAGTAMRPLTAALALTPGTFELVGEPRMYERPIGDLVDALRQLGADIGYLGEDGYPPLKINGKKLAGGTLSVKGDLSSQFLSALLMAAPLCEGDVTIKVDGELVSKPYVELTLGLMAIFGVTAERPDDQTFVIKGACQYQSPGNYYVEGDASSASYFAAAGAIGGDVTIKGLFKGMLQGDVDFVDALEQMGAKVQWGEHQVRVQKGELKGIDIDANAIPDAAMTLATTALFAEGQTVIRNIYNWRLKETDRLHAMATELKKVGAEVEEGQDFIKVSRGKAIRYAEIDTYNDHRMAMCFALLALGNSTMGIRDPKCTAKTFPDFFARFAAIRKGI</sequence>
<reference evidence="10 11" key="1">
    <citation type="submission" date="2018-11" db="EMBL/GenBank/DDBJ databases">
        <title>Genomic Encyclopedia of Type Strains, Phase IV (KMG-IV): sequencing the most valuable type-strain genomes for metagenomic binning, comparative biology and taxonomic classification.</title>
        <authorList>
            <person name="Goeker M."/>
        </authorList>
    </citation>
    <scope>NUCLEOTIDE SEQUENCE [LARGE SCALE GENOMIC DNA]</scope>
    <source>
        <strain evidence="10 11">DSM 21945</strain>
    </source>
</reference>
<keyword evidence="4 8" id="KW-0028">Amino-acid biosynthesis</keyword>